<evidence type="ECO:0000313" key="4">
    <source>
        <dbReference type="Proteomes" id="UP000031036"/>
    </source>
</evidence>
<sequence length="962" mass="109712">MATGQVDVSNREGRDSKPEDGLPISSPWHKATWGNWEFLPLIDFGLTVIKKTPSKKLNTTYMLPEELVSNWEFLPLIDFGLTVIKKTPSKKLNTTYMLPEELEKYRHTYEQSNISICPLQILRGFGALHLLANGKTEKAISDIITQALNGYVISKRMNIQEELASLYDTFFESLGCAVIRIYFEDSRIVPYDETLLRLVDERYMEKKKQEQEPESEEESERKRVVNAVCFAMNPEGNTTVALMENDMKKATKGNVKYAIRHDVPATWRARLALVTVFDGTFYWHPPAPVELKSANFYESYTKDPHFRSVVKSYACDGFFRTCLTNRGVRVVELNSDNPNLKMYIFQPTKQEFSNKFMKKVKSEHVQHFIDELPREPEQHKVLIPKFTVVSPLSLRGVFDKPTGFFHWPSPFPSAWRIFSPQRAEFSKIVGKPKYFGATYTFPLWDHYHKTKFSLRIERTDKKPQVTEKSQLKKKPTDDITQKDEPKAAPMRISKANAKITIITRPGQSADSKTRILLGIIEDESGDAFCARDTLTTEGAGDQENAEKKRTLLSQRLQNLRSRPPEGAKIEAPEAIPQQKSEPKALIPRKVPLPPASLQTANRNRSPRMFSADTQSESEKHHSTKSAPPPPILLKLRRPDKPSARRHRSQRSRRSRRSARSHSRSRRSARSARSHSRSRRSARSARRSKRLVNKSERQKIADDTVSTQNSSRRQSKVMEGTQTEETGLDGTQETINGTTQKGDGAENPSSAANDHLVTVLSEQRHPAGADFIVEDTQTDDDDTTNNIEMLRRAVKASPVSRDKQDRSIYVEFDETPECESRYAPPDINLNEAEYDININTPFLYMVVASSAQRGRTFVVSMGRFTNVVETNEESKESRKKRVKVAKKAKQKSKDAESNEDRVPKRTKTSNQENNENKPNGNQENEENKRNESTKGNEKQNNNDNVNTNQNEDKNNDGNGRKAN</sequence>
<dbReference type="Proteomes" id="UP000031036">
    <property type="component" value="Unassembled WGS sequence"/>
</dbReference>
<comment type="caution">
    <text evidence="3">The sequence shown here is derived from an EMBL/GenBank/DDBJ whole genome shotgun (WGS) entry which is preliminary data.</text>
</comment>
<feature type="compositionally biased region" description="Basic and acidic residues" evidence="1">
    <location>
        <begin position="949"/>
        <end position="962"/>
    </location>
</feature>
<dbReference type="Gene3D" id="2.30.39.10">
    <property type="entry name" value="Alpha-1-antitrypsin, domain 1"/>
    <property type="match status" value="1"/>
</dbReference>
<feature type="compositionally biased region" description="Basic and acidic residues" evidence="1">
    <location>
        <begin position="474"/>
        <end position="486"/>
    </location>
</feature>
<feature type="compositionally biased region" description="Basic and acidic residues" evidence="1">
    <location>
        <begin position="562"/>
        <end position="571"/>
    </location>
</feature>
<protein>
    <recommendedName>
        <fullName evidence="2">Serpin domain-containing protein</fullName>
    </recommendedName>
</protein>
<feature type="compositionally biased region" description="Basic and acidic residues" evidence="1">
    <location>
        <begin position="9"/>
        <end position="20"/>
    </location>
</feature>
<keyword evidence="4" id="KW-1185">Reference proteome</keyword>
<dbReference type="OrthoDB" id="5834349at2759"/>
<feature type="compositionally biased region" description="Basic and acidic residues" evidence="1">
    <location>
        <begin position="692"/>
        <end position="701"/>
    </location>
</feature>
<feature type="region of interest" description="Disordered" evidence="1">
    <location>
        <begin position="1"/>
        <end position="23"/>
    </location>
</feature>
<reference evidence="3 4" key="1">
    <citation type="submission" date="2014-11" db="EMBL/GenBank/DDBJ databases">
        <title>Genetic blueprint of the zoonotic pathogen Toxocara canis.</title>
        <authorList>
            <person name="Zhu X.-Q."/>
            <person name="Korhonen P.K."/>
            <person name="Cai H."/>
            <person name="Young N.D."/>
            <person name="Nejsum P."/>
            <person name="von Samson-Himmelstjerna G."/>
            <person name="Boag P.R."/>
            <person name="Tan P."/>
            <person name="Li Q."/>
            <person name="Min J."/>
            <person name="Yang Y."/>
            <person name="Wang X."/>
            <person name="Fang X."/>
            <person name="Hall R.S."/>
            <person name="Hofmann A."/>
            <person name="Sternberg P.W."/>
            <person name="Jex A.R."/>
            <person name="Gasser R.B."/>
        </authorList>
    </citation>
    <scope>NUCLEOTIDE SEQUENCE [LARGE SCALE GENOMIC DNA]</scope>
    <source>
        <strain evidence="3">PN_DK_2014</strain>
    </source>
</reference>
<dbReference type="InterPro" id="IPR042178">
    <property type="entry name" value="Serpin_sf_1"/>
</dbReference>
<dbReference type="Pfam" id="PF00079">
    <property type="entry name" value="Serpin"/>
    <property type="match status" value="1"/>
</dbReference>
<feature type="region of interest" description="Disordered" evidence="1">
    <location>
        <begin position="868"/>
        <end position="962"/>
    </location>
</feature>
<feature type="compositionally biased region" description="Polar residues" evidence="1">
    <location>
        <begin position="719"/>
        <end position="749"/>
    </location>
</feature>
<proteinExistence type="predicted"/>
<feature type="compositionally biased region" description="Low complexity" evidence="1">
    <location>
        <begin position="909"/>
        <end position="921"/>
    </location>
</feature>
<gene>
    <name evidence="3" type="ORF">Tcan_15534</name>
</gene>
<feature type="compositionally biased region" description="Basic residues" evidence="1">
    <location>
        <begin position="876"/>
        <end position="889"/>
    </location>
</feature>
<evidence type="ECO:0000256" key="1">
    <source>
        <dbReference type="SAM" id="MobiDB-lite"/>
    </source>
</evidence>
<feature type="region of interest" description="Disordered" evidence="1">
    <location>
        <begin position="557"/>
        <end position="749"/>
    </location>
</feature>
<feature type="compositionally biased region" description="Basic residues" evidence="1">
    <location>
        <begin position="643"/>
        <end position="691"/>
    </location>
</feature>
<dbReference type="AlphaFoldDB" id="A0A0B2VXW2"/>
<dbReference type="InterPro" id="IPR042185">
    <property type="entry name" value="Serpin_sf_2"/>
</dbReference>
<accession>A0A0B2VXW2</accession>
<dbReference type="SUPFAM" id="SSF56574">
    <property type="entry name" value="Serpins"/>
    <property type="match status" value="1"/>
</dbReference>
<dbReference type="InterPro" id="IPR023796">
    <property type="entry name" value="Serpin_dom"/>
</dbReference>
<feature type="domain" description="Serpin" evidence="2">
    <location>
        <begin position="107"/>
        <end position="398"/>
    </location>
</feature>
<dbReference type="InterPro" id="IPR036186">
    <property type="entry name" value="Serpin_sf"/>
</dbReference>
<evidence type="ECO:0000259" key="2">
    <source>
        <dbReference type="Pfam" id="PF00079"/>
    </source>
</evidence>
<evidence type="ECO:0000313" key="3">
    <source>
        <dbReference type="EMBL" id="KHN85785.1"/>
    </source>
</evidence>
<organism evidence="3 4">
    <name type="scientific">Toxocara canis</name>
    <name type="common">Canine roundworm</name>
    <dbReference type="NCBI Taxonomy" id="6265"/>
    <lineage>
        <taxon>Eukaryota</taxon>
        <taxon>Metazoa</taxon>
        <taxon>Ecdysozoa</taxon>
        <taxon>Nematoda</taxon>
        <taxon>Chromadorea</taxon>
        <taxon>Rhabditida</taxon>
        <taxon>Spirurina</taxon>
        <taxon>Ascaridomorpha</taxon>
        <taxon>Ascaridoidea</taxon>
        <taxon>Toxocaridae</taxon>
        <taxon>Toxocara</taxon>
    </lineage>
</organism>
<dbReference type="EMBL" id="JPKZ01000730">
    <property type="protein sequence ID" value="KHN85785.1"/>
    <property type="molecule type" value="Genomic_DNA"/>
</dbReference>
<dbReference type="Gene3D" id="3.30.497.10">
    <property type="entry name" value="Antithrombin, subunit I, domain 2"/>
    <property type="match status" value="1"/>
</dbReference>
<feature type="compositionally biased region" description="Basic and acidic residues" evidence="1">
    <location>
        <begin position="924"/>
        <end position="936"/>
    </location>
</feature>
<feature type="compositionally biased region" description="Basic and acidic residues" evidence="1">
    <location>
        <begin position="890"/>
        <end position="902"/>
    </location>
</feature>
<feature type="region of interest" description="Disordered" evidence="1">
    <location>
        <begin position="459"/>
        <end position="489"/>
    </location>
</feature>
<dbReference type="STRING" id="6265.A0A0B2VXW2"/>
<feature type="compositionally biased region" description="Low complexity" evidence="1">
    <location>
        <begin position="937"/>
        <end position="948"/>
    </location>
</feature>
<name>A0A0B2VXW2_TOXCA</name>